<evidence type="ECO:0000313" key="4">
    <source>
        <dbReference type="Proteomes" id="UP000814176"/>
    </source>
</evidence>
<sequence>MLPFSLPLVVRPFAARVALASRVQFRTKMTLPKPNTQPPKCALVIHNLPKVAAESNKFRRVLFTGRHSQLVIMTVPVGGEIGEETHTVDQHLYFVSGTAQVITDGKKKEDIATGDHVIIPAGTLHNFVNTGPTPLIVTTVYAPAEHKANTVHDTLEQGEKLEDEGKDDPPKWAKE</sequence>
<dbReference type="SUPFAM" id="SSF51182">
    <property type="entry name" value="RmlC-like cupins"/>
    <property type="match status" value="1"/>
</dbReference>
<dbReference type="Pfam" id="PF07883">
    <property type="entry name" value="Cupin_2"/>
    <property type="match status" value="1"/>
</dbReference>
<accession>A0ABQ8KLH3</accession>
<dbReference type="InterPro" id="IPR011051">
    <property type="entry name" value="RmlC_Cupin_sf"/>
</dbReference>
<feature type="region of interest" description="Disordered" evidence="1">
    <location>
        <begin position="150"/>
        <end position="175"/>
    </location>
</feature>
<dbReference type="CDD" id="cd02223">
    <property type="entry name" value="cupin_Bh2720-like"/>
    <property type="match status" value="1"/>
</dbReference>
<dbReference type="InterPro" id="IPR013096">
    <property type="entry name" value="Cupin_2"/>
</dbReference>
<dbReference type="EMBL" id="JADCUA010000006">
    <property type="protein sequence ID" value="KAH9839157.1"/>
    <property type="molecule type" value="Genomic_DNA"/>
</dbReference>
<dbReference type="RefSeq" id="XP_047780912.1">
    <property type="nucleotide sequence ID" value="XM_047918953.1"/>
</dbReference>
<dbReference type="PANTHER" id="PTHR43346:SF1">
    <property type="entry name" value="QUERCETIN 2,3-DIOXYGENASE-RELATED"/>
    <property type="match status" value="1"/>
</dbReference>
<protein>
    <submittedName>
        <fullName evidence="3">RmlC-like cupin</fullName>
    </submittedName>
</protein>
<dbReference type="PANTHER" id="PTHR43346">
    <property type="entry name" value="LIGAND BINDING DOMAIN PROTEIN, PUTATIVE (AFU_ORTHOLOGUE AFUA_6G14370)-RELATED"/>
    <property type="match status" value="1"/>
</dbReference>
<comment type="caution">
    <text evidence="3">The sequence shown here is derived from an EMBL/GenBank/DDBJ whole genome shotgun (WGS) entry which is preliminary data.</text>
</comment>
<reference evidence="3 4" key="1">
    <citation type="journal article" date="2021" name="Environ. Microbiol.">
        <title>Gene family expansions and transcriptome signatures uncover fungal adaptations to wood decay.</title>
        <authorList>
            <person name="Hage H."/>
            <person name="Miyauchi S."/>
            <person name="Viragh M."/>
            <person name="Drula E."/>
            <person name="Min B."/>
            <person name="Chaduli D."/>
            <person name="Navarro D."/>
            <person name="Favel A."/>
            <person name="Norest M."/>
            <person name="Lesage-Meessen L."/>
            <person name="Balint B."/>
            <person name="Merenyi Z."/>
            <person name="de Eugenio L."/>
            <person name="Morin E."/>
            <person name="Martinez A.T."/>
            <person name="Baldrian P."/>
            <person name="Stursova M."/>
            <person name="Martinez M.J."/>
            <person name="Novotny C."/>
            <person name="Magnuson J.K."/>
            <person name="Spatafora J.W."/>
            <person name="Maurice S."/>
            <person name="Pangilinan J."/>
            <person name="Andreopoulos W."/>
            <person name="LaButti K."/>
            <person name="Hundley H."/>
            <person name="Na H."/>
            <person name="Kuo A."/>
            <person name="Barry K."/>
            <person name="Lipzen A."/>
            <person name="Henrissat B."/>
            <person name="Riley R."/>
            <person name="Ahrendt S."/>
            <person name="Nagy L.G."/>
            <person name="Grigoriev I.V."/>
            <person name="Martin F."/>
            <person name="Rosso M.N."/>
        </authorList>
    </citation>
    <scope>NUCLEOTIDE SEQUENCE [LARGE SCALE GENOMIC DNA]</scope>
    <source>
        <strain evidence="3 4">CIRM-BRFM 1785</strain>
    </source>
</reference>
<name>A0ABQ8KLH3_9APHY</name>
<dbReference type="Gene3D" id="2.60.120.10">
    <property type="entry name" value="Jelly Rolls"/>
    <property type="match status" value="1"/>
</dbReference>
<dbReference type="Proteomes" id="UP000814176">
    <property type="component" value="Unassembled WGS sequence"/>
</dbReference>
<feature type="compositionally biased region" description="Basic and acidic residues" evidence="1">
    <location>
        <begin position="150"/>
        <end position="160"/>
    </location>
</feature>
<dbReference type="GeneID" id="71999685"/>
<evidence type="ECO:0000259" key="2">
    <source>
        <dbReference type="Pfam" id="PF07883"/>
    </source>
</evidence>
<organism evidence="3 4">
    <name type="scientific">Rhodofomes roseus</name>
    <dbReference type="NCBI Taxonomy" id="34475"/>
    <lineage>
        <taxon>Eukaryota</taxon>
        <taxon>Fungi</taxon>
        <taxon>Dikarya</taxon>
        <taxon>Basidiomycota</taxon>
        <taxon>Agaricomycotina</taxon>
        <taxon>Agaricomycetes</taxon>
        <taxon>Polyporales</taxon>
        <taxon>Rhodofomes</taxon>
    </lineage>
</organism>
<keyword evidence="4" id="KW-1185">Reference proteome</keyword>
<proteinExistence type="predicted"/>
<dbReference type="InterPro" id="IPR014710">
    <property type="entry name" value="RmlC-like_jellyroll"/>
</dbReference>
<dbReference type="InterPro" id="IPR052538">
    <property type="entry name" value="Flavonoid_dioxygenase-like"/>
</dbReference>
<gene>
    <name evidence="3" type="ORF">C8Q71DRAFT_499383</name>
</gene>
<feature type="domain" description="Cupin type-2" evidence="2">
    <location>
        <begin position="72"/>
        <end position="141"/>
    </location>
</feature>
<evidence type="ECO:0000313" key="3">
    <source>
        <dbReference type="EMBL" id="KAH9839157.1"/>
    </source>
</evidence>
<evidence type="ECO:0000256" key="1">
    <source>
        <dbReference type="SAM" id="MobiDB-lite"/>
    </source>
</evidence>